<protein>
    <submittedName>
        <fullName evidence="8">Putative ABC transport system ATP-binding protein</fullName>
    </submittedName>
</protein>
<dbReference type="GO" id="GO:0005886">
    <property type="term" value="C:plasma membrane"/>
    <property type="evidence" value="ECO:0007669"/>
    <property type="project" value="UniProtKB-SubCell"/>
</dbReference>
<comment type="subcellular location">
    <subcellularLocation>
        <location evidence="1">Cell membrane</location>
        <topology evidence="1">Peripheral membrane protein</topology>
    </subcellularLocation>
</comment>
<evidence type="ECO:0000313" key="8">
    <source>
        <dbReference type="EMBL" id="SMC33563.1"/>
    </source>
</evidence>
<reference evidence="9" key="1">
    <citation type="submission" date="2017-04" db="EMBL/GenBank/DDBJ databases">
        <authorList>
            <person name="Varghese N."/>
            <person name="Submissions S."/>
        </authorList>
    </citation>
    <scope>NUCLEOTIDE SEQUENCE [LARGE SCALE GENOMIC DNA]</scope>
    <source>
        <strain evidence="9">DSM 21500</strain>
    </source>
</reference>
<dbReference type="AlphaFoldDB" id="A0A1W1YBM9"/>
<dbReference type="GO" id="GO:0016887">
    <property type="term" value="F:ATP hydrolysis activity"/>
    <property type="evidence" value="ECO:0007669"/>
    <property type="project" value="InterPro"/>
</dbReference>
<dbReference type="Proteomes" id="UP000243884">
    <property type="component" value="Unassembled WGS sequence"/>
</dbReference>
<dbReference type="PROSITE" id="PS00211">
    <property type="entry name" value="ABC_TRANSPORTER_1"/>
    <property type="match status" value="1"/>
</dbReference>
<dbReference type="PANTHER" id="PTHR42788">
    <property type="entry name" value="TAURINE IMPORT ATP-BINDING PROTEIN-RELATED"/>
    <property type="match status" value="1"/>
</dbReference>
<dbReference type="Pfam" id="PF00005">
    <property type="entry name" value="ABC_tran"/>
    <property type="match status" value="1"/>
</dbReference>
<gene>
    <name evidence="8" type="ORF">SAMN04487984_0543</name>
</gene>
<feature type="domain" description="ABC transporter" evidence="7">
    <location>
        <begin position="4"/>
        <end position="251"/>
    </location>
</feature>
<keyword evidence="4" id="KW-0547">Nucleotide-binding</keyword>
<name>A0A1W1YBM9_9LACT</name>
<evidence type="ECO:0000256" key="4">
    <source>
        <dbReference type="ARBA" id="ARBA00022741"/>
    </source>
</evidence>
<dbReference type="GO" id="GO:0005524">
    <property type="term" value="F:ATP binding"/>
    <property type="evidence" value="ECO:0007669"/>
    <property type="project" value="UniProtKB-KW"/>
</dbReference>
<evidence type="ECO:0000256" key="1">
    <source>
        <dbReference type="ARBA" id="ARBA00004202"/>
    </source>
</evidence>
<proteinExistence type="predicted"/>
<evidence type="ECO:0000256" key="5">
    <source>
        <dbReference type="ARBA" id="ARBA00022840"/>
    </source>
</evidence>
<evidence type="ECO:0000313" key="9">
    <source>
        <dbReference type="Proteomes" id="UP000243884"/>
    </source>
</evidence>
<dbReference type="InterPro" id="IPR050166">
    <property type="entry name" value="ABC_transporter_ATP-bind"/>
</dbReference>
<dbReference type="RefSeq" id="WP_084098267.1">
    <property type="nucleotide sequence ID" value="NZ_FWXK01000002.1"/>
</dbReference>
<dbReference type="STRING" id="371602.SAMN04487984_0543"/>
<dbReference type="PROSITE" id="PS50893">
    <property type="entry name" value="ABC_TRANSPORTER_2"/>
    <property type="match status" value="1"/>
</dbReference>
<dbReference type="Gene3D" id="3.40.50.300">
    <property type="entry name" value="P-loop containing nucleotide triphosphate hydrolases"/>
    <property type="match status" value="1"/>
</dbReference>
<organism evidence="8 9">
    <name type="scientific">Aerococcus suis</name>
    <dbReference type="NCBI Taxonomy" id="371602"/>
    <lineage>
        <taxon>Bacteria</taxon>
        <taxon>Bacillati</taxon>
        <taxon>Bacillota</taxon>
        <taxon>Bacilli</taxon>
        <taxon>Lactobacillales</taxon>
        <taxon>Aerococcaceae</taxon>
        <taxon>Aerococcus</taxon>
    </lineage>
</organism>
<evidence type="ECO:0000256" key="2">
    <source>
        <dbReference type="ARBA" id="ARBA00022448"/>
    </source>
</evidence>
<evidence type="ECO:0000259" key="7">
    <source>
        <dbReference type="PROSITE" id="PS50893"/>
    </source>
</evidence>
<keyword evidence="6" id="KW-0472">Membrane</keyword>
<dbReference type="InterPro" id="IPR017871">
    <property type="entry name" value="ABC_transporter-like_CS"/>
</dbReference>
<dbReference type="InterPro" id="IPR027417">
    <property type="entry name" value="P-loop_NTPase"/>
</dbReference>
<dbReference type="EMBL" id="FWXK01000002">
    <property type="protein sequence ID" value="SMC33563.1"/>
    <property type="molecule type" value="Genomic_DNA"/>
</dbReference>
<dbReference type="InterPro" id="IPR003593">
    <property type="entry name" value="AAA+_ATPase"/>
</dbReference>
<dbReference type="OrthoDB" id="9776369at2"/>
<sequence>MSLLKIENIVKTFHAHTPDAHQALNHLSLTVEAGDFITLVGGNGAGKSTLLNAIAGTFTVDEGIIYLHNEDITYLDETSRASHIARVFQEPRQGTAPRMTVAENLALAQHRGEKRRFRRSITATDRQKFSEALETFNLDLENRLDAEIGLLSGGQRQAISLLMATLKQPELLLLDEHTAALDPRTDKQILSLSDQIIREQNLTGIMITHNLQDAIDYGNRMLVLHQGQLVREFSGAEKKALTPTDLYTYLEEVQS</sequence>
<accession>A0A1W1YBM9</accession>
<dbReference type="InterPro" id="IPR003439">
    <property type="entry name" value="ABC_transporter-like_ATP-bd"/>
</dbReference>
<keyword evidence="3" id="KW-1003">Cell membrane</keyword>
<keyword evidence="9" id="KW-1185">Reference proteome</keyword>
<keyword evidence="5 8" id="KW-0067">ATP-binding</keyword>
<dbReference type="SUPFAM" id="SSF52540">
    <property type="entry name" value="P-loop containing nucleoside triphosphate hydrolases"/>
    <property type="match status" value="1"/>
</dbReference>
<keyword evidence="2" id="KW-0813">Transport</keyword>
<dbReference type="PANTHER" id="PTHR42788:SF7">
    <property type="entry name" value="NITRATE ABC TRANSPORTER ATP-BINDING PROTEIN"/>
    <property type="match status" value="1"/>
</dbReference>
<dbReference type="SMART" id="SM00382">
    <property type="entry name" value="AAA"/>
    <property type="match status" value="1"/>
</dbReference>
<evidence type="ECO:0000256" key="3">
    <source>
        <dbReference type="ARBA" id="ARBA00022475"/>
    </source>
</evidence>
<evidence type="ECO:0000256" key="6">
    <source>
        <dbReference type="ARBA" id="ARBA00023136"/>
    </source>
</evidence>